<evidence type="ECO:0000256" key="3">
    <source>
        <dbReference type="PROSITE-ProRule" id="PRU00023"/>
    </source>
</evidence>
<sequence>MERDYILEYTDPGIDGWEREKHIPKLLLILSGGPYKGKTTTAAAVLLHTSTPQKCLVKHVDPLSFDVIFIDNMFGEININIEWVNKWMPYLEDMWSLHIFETCKPRLKRAELFRPEFCHRLSSVDMSDEEKAKILEQYLLGRNRLLTKDFIYECVQNYYGLLGFPACAELFATSDYLYLERGSESVLDSLSVDWVNTRSLEKFYMNHSVRGGFITYSEVNGSFDFCHAVVKDIVGMIMMRHYTKVALQECKFEFILEYLCASEQANDELKYRLEHDILKDTTFISAFVKRVKETGKLDIFGISSRLSLRIFYGCEQDDEIRDIVNVHFAEMIMHLGVLDEVSNKEFIASQKTIALLFGLRSRKLPVVKQIIQSGTVVNNNSLCVAVYQDYFYIVKIFIEEIKVDINGKAERMNNNTALSIAAKTGNRDMVMYLIKHGASINVTDIYNVSPLGRAIMYMHEDIAEILIDHGADVSLKMSRLQKTPLYLSAGKGMRNVVQVLLENGGANINIMDCNNFAPLGISIVNMHKDIAKTLIKHGADVFMKMGKLEKTPLHLASGKGMDDIVKVLLEKGASTDKRDRRVNTPLHCASINGHACIVNILLQHDISQVGKRNRRGQTPLHCASMNGNVCIVDNMIKHDRSHVNKRAFCNTKKGMKGSDVRGVTALHYAARLEQTDVADIVLQAGGESQTFQGEQGSSDHSSLSAGVPKFEFA</sequence>
<gene>
    <name evidence="5" type="ORF">CHS0354_002945</name>
</gene>
<comment type="caution">
    <text evidence="5">The sequence shown here is derived from an EMBL/GenBank/DDBJ whole genome shotgun (WGS) entry which is preliminary data.</text>
</comment>
<name>A0AAE0VJ02_9BIVA</name>
<dbReference type="Pfam" id="PF12796">
    <property type="entry name" value="Ank_2"/>
    <property type="match status" value="4"/>
</dbReference>
<dbReference type="PANTHER" id="PTHR24173:SF74">
    <property type="entry name" value="ANKYRIN REPEAT DOMAIN-CONTAINING PROTEIN 16"/>
    <property type="match status" value="1"/>
</dbReference>
<dbReference type="InterPro" id="IPR036770">
    <property type="entry name" value="Ankyrin_rpt-contain_sf"/>
</dbReference>
<dbReference type="SMART" id="SM00248">
    <property type="entry name" value="ANK"/>
    <property type="match status" value="9"/>
</dbReference>
<keyword evidence="1" id="KW-0677">Repeat</keyword>
<evidence type="ECO:0000313" key="6">
    <source>
        <dbReference type="Proteomes" id="UP001195483"/>
    </source>
</evidence>
<dbReference type="PROSITE" id="PS50297">
    <property type="entry name" value="ANK_REP_REGION"/>
    <property type="match status" value="3"/>
</dbReference>
<evidence type="ECO:0000256" key="1">
    <source>
        <dbReference type="ARBA" id="ARBA00022737"/>
    </source>
</evidence>
<reference evidence="5" key="2">
    <citation type="journal article" date="2021" name="Genome Biol. Evol.">
        <title>Developing a high-quality reference genome for a parasitic bivalve with doubly uniparental inheritance (Bivalvia: Unionida).</title>
        <authorList>
            <person name="Smith C.H."/>
        </authorList>
    </citation>
    <scope>NUCLEOTIDE SEQUENCE</scope>
    <source>
        <strain evidence="5">CHS0354</strain>
        <tissue evidence="5">Mantle</tissue>
    </source>
</reference>
<accession>A0AAE0VJ02</accession>
<feature type="repeat" description="ANK" evidence="3">
    <location>
        <begin position="413"/>
        <end position="445"/>
    </location>
</feature>
<feature type="region of interest" description="Disordered" evidence="4">
    <location>
        <begin position="689"/>
        <end position="713"/>
    </location>
</feature>
<feature type="compositionally biased region" description="Polar residues" evidence="4">
    <location>
        <begin position="689"/>
        <end position="704"/>
    </location>
</feature>
<feature type="repeat" description="ANK" evidence="3">
    <location>
        <begin position="661"/>
        <end position="693"/>
    </location>
</feature>
<feature type="repeat" description="ANK" evidence="3">
    <location>
        <begin position="548"/>
        <end position="580"/>
    </location>
</feature>
<dbReference type="Gene3D" id="1.25.40.20">
    <property type="entry name" value="Ankyrin repeat-containing domain"/>
    <property type="match status" value="1"/>
</dbReference>
<reference evidence="5" key="3">
    <citation type="submission" date="2023-05" db="EMBL/GenBank/DDBJ databases">
        <authorList>
            <person name="Smith C.H."/>
        </authorList>
    </citation>
    <scope>NUCLEOTIDE SEQUENCE</scope>
    <source>
        <strain evidence="5">CHS0354</strain>
        <tissue evidence="5">Mantle</tissue>
    </source>
</reference>
<dbReference type="Proteomes" id="UP001195483">
    <property type="component" value="Unassembled WGS sequence"/>
</dbReference>
<protein>
    <submittedName>
        <fullName evidence="5">Uncharacterized protein</fullName>
    </submittedName>
</protein>
<keyword evidence="6" id="KW-1185">Reference proteome</keyword>
<dbReference type="PROSITE" id="PS50088">
    <property type="entry name" value="ANK_REPEAT"/>
    <property type="match status" value="4"/>
</dbReference>
<dbReference type="PRINTS" id="PR01415">
    <property type="entry name" value="ANKYRIN"/>
</dbReference>
<evidence type="ECO:0000256" key="2">
    <source>
        <dbReference type="ARBA" id="ARBA00023043"/>
    </source>
</evidence>
<feature type="repeat" description="ANK" evidence="3">
    <location>
        <begin position="446"/>
        <end position="478"/>
    </location>
</feature>
<dbReference type="AlphaFoldDB" id="A0AAE0VJ02"/>
<reference evidence="5" key="1">
    <citation type="journal article" date="2021" name="Genome Biol. Evol.">
        <title>A High-Quality Reference Genome for a Parasitic Bivalve with Doubly Uniparental Inheritance (Bivalvia: Unionida).</title>
        <authorList>
            <person name="Smith C.H."/>
        </authorList>
    </citation>
    <scope>NUCLEOTIDE SEQUENCE</scope>
    <source>
        <strain evidence="5">CHS0354</strain>
    </source>
</reference>
<dbReference type="EMBL" id="JAEAOA010000236">
    <property type="protein sequence ID" value="KAK3578642.1"/>
    <property type="molecule type" value="Genomic_DNA"/>
</dbReference>
<dbReference type="InterPro" id="IPR002110">
    <property type="entry name" value="Ankyrin_rpt"/>
</dbReference>
<organism evidence="5 6">
    <name type="scientific">Potamilus streckersoni</name>
    <dbReference type="NCBI Taxonomy" id="2493646"/>
    <lineage>
        <taxon>Eukaryota</taxon>
        <taxon>Metazoa</taxon>
        <taxon>Spiralia</taxon>
        <taxon>Lophotrochozoa</taxon>
        <taxon>Mollusca</taxon>
        <taxon>Bivalvia</taxon>
        <taxon>Autobranchia</taxon>
        <taxon>Heteroconchia</taxon>
        <taxon>Palaeoheterodonta</taxon>
        <taxon>Unionida</taxon>
        <taxon>Unionoidea</taxon>
        <taxon>Unionidae</taxon>
        <taxon>Ambleminae</taxon>
        <taxon>Lampsilini</taxon>
        <taxon>Potamilus</taxon>
    </lineage>
</organism>
<evidence type="ECO:0000313" key="5">
    <source>
        <dbReference type="EMBL" id="KAK3578642.1"/>
    </source>
</evidence>
<evidence type="ECO:0000256" key="4">
    <source>
        <dbReference type="SAM" id="MobiDB-lite"/>
    </source>
</evidence>
<dbReference type="PANTHER" id="PTHR24173">
    <property type="entry name" value="ANKYRIN REPEAT CONTAINING"/>
    <property type="match status" value="1"/>
</dbReference>
<proteinExistence type="predicted"/>
<dbReference type="SUPFAM" id="SSF48403">
    <property type="entry name" value="Ankyrin repeat"/>
    <property type="match status" value="1"/>
</dbReference>
<keyword evidence="2 3" id="KW-0040">ANK repeat</keyword>